<sequence>MEINKIETLEKIEKLRLELYKLFESYTSQEALEISRELDFHIVSFQKNIFVTNGQRPFYQKAYGLPGEGY</sequence>
<dbReference type="Gene3D" id="4.10.280.10">
    <property type="entry name" value="Helix-loop-helix DNA-binding domain"/>
    <property type="match status" value="1"/>
</dbReference>
<proteinExistence type="predicted"/>
<dbReference type="InterPro" id="IPR037208">
    <property type="entry name" value="Spo0E-like_sf"/>
</dbReference>
<keyword evidence="2" id="KW-1185">Reference proteome</keyword>
<gene>
    <name evidence="1" type="ORF">SAMN05660706_105118</name>
</gene>
<accession>A0A1I6D5B1</accession>
<dbReference type="GO" id="GO:0046983">
    <property type="term" value="F:protein dimerization activity"/>
    <property type="evidence" value="ECO:0007669"/>
    <property type="project" value="InterPro"/>
</dbReference>
<dbReference type="InterPro" id="IPR018540">
    <property type="entry name" value="Spo0E-like"/>
</dbReference>
<dbReference type="Pfam" id="PF09388">
    <property type="entry name" value="SpoOE-like"/>
    <property type="match status" value="1"/>
</dbReference>
<dbReference type="RefSeq" id="WP_165608178.1">
    <property type="nucleotide sequence ID" value="NZ_FOYM01000005.1"/>
</dbReference>
<organism evidence="1 2">
    <name type="scientific">Desulfoscipio geothermicus DSM 3669</name>
    <dbReference type="NCBI Taxonomy" id="1121426"/>
    <lineage>
        <taxon>Bacteria</taxon>
        <taxon>Bacillati</taxon>
        <taxon>Bacillota</taxon>
        <taxon>Clostridia</taxon>
        <taxon>Eubacteriales</taxon>
        <taxon>Desulfallaceae</taxon>
        <taxon>Desulfoscipio</taxon>
    </lineage>
</organism>
<dbReference type="GO" id="GO:0043937">
    <property type="term" value="P:regulation of sporulation"/>
    <property type="evidence" value="ECO:0007669"/>
    <property type="project" value="InterPro"/>
</dbReference>
<dbReference type="EMBL" id="FOYM01000005">
    <property type="protein sequence ID" value="SFR00492.1"/>
    <property type="molecule type" value="Genomic_DNA"/>
</dbReference>
<name>A0A1I6D5B1_9FIRM</name>
<dbReference type="Proteomes" id="UP000199584">
    <property type="component" value="Unassembled WGS sequence"/>
</dbReference>
<dbReference type="AlphaFoldDB" id="A0A1I6D5B1"/>
<reference evidence="2" key="1">
    <citation type="submission" date="2016-10" db="EMBL/GenBank/DDBJ databases">
        <authorList>
            <person name="Varghese N."/>
            <person name="Submissions S."/>
        </authorList>
    </citation>
    <scope>NUCLEOTIDE SEQUENCE [LARGE SCALE GENOMIC DNA]</scope>
    <source>
        <strain evidence="2">DSM 3669</strain>
    </source>
</reference>
<dbReference type="SUPFAM" id="SSF140500">
    <property type="entry name" value="BAS1536-like"/>
    <property type="match status" value="1"/>
</dbReference>
<evidence type="ECO:0000313" key="2">
    <source>
        <dbReference type="Proteomes" id="UP000199584"/>
    </source>
</evidence>
<dbReference type="InterPro" id="IPR036638">
    <property type="entry name" value="HLH_DNA-bd_sf"/>
</dbReference>
<evidence type="ECO:0000313" key="1">
    <source>
        <dbReference type="EMBL" id="SFR00492.1"/>
    </source>
</evidence>
<protein>
    <submittedName>
        <fullName evidence="1">Spo0E like sporulation regulatory protein</fullName>
    </submittedName>
</protein>
<dbReference type="STRING" id="39060.SAMN05660706_105118"/>